<dbReference type="Proteomes" id="UP000008311">
    <property type="component" value="Unassembled WGS sequence"/>
</dbReference>
<name>B9SU99_RICCO</name>
<keyword evidence="2" id="KW-1185">Reference proteome</keyword>
<accession>B9SU99</accession>
<protein>
    <submittedName>
        <fullName evidence="1">Uncharacterized protein</fullName>
    </submittedName>
</protein>
<reference evidence="2" key="1">
    <citation type="journal article" date="2010" name="Nat. Biotechnol.">
        <title>Draft genome sequence of the oilseed species Ricinus communis.</title>
        <authorList>
            <person name="Chan A.P."/>
            <person name="Crabtree J."/>
            <person name="Zhao Q."/>
            <person name="Lorenzi H."/>
            <person name="Orvis J."/>
            <person name="Puiu D."/>
            <person name="Melake-Berhan A."/>
            <person name="Jones K.M."/>
            <person name="Redman J."/>
            <person name="Chen G."/>
            <person name="Cahoon E.B."/>
            <person name="Gedil M."/>
            <person name="Stanke M."/>
            <person name="Haas B.J."/>
            <person name="Wortman J.R."/>
            <person name="Fraser-Liggett C.M."/>
            <person name="Ravel J."/>
            <person name="Rabinowicz P.D."/>
        </authorList>
    </citation>
    <scope>NUCLEOTIDE SEQUENCE [LARGE SCALE GENOMIC DNA]</scope>
    <source>
        <strain evidence="2">cv. Hale</strain>
    </source>
</reference>
<evidence type="ECO:0000313" key="1">
    <source>
        <dbReference type="EMBL" id="EEF32802.1"/>
    </source>
</evidence>
<organism evidence="1 2">
    <name type="scientific">Ricinus communis</name>
    <name type="common">Castor bean</name>
    <dbReference type="NCBI Taxonomy" id="3988"/>
    <lineage>
        <taxon>Eukaryota</taxon>
        <taxon>Viridiplantae</taxon>
        <taxon>Streptophyta</taxon>
        <taxon>Embryophyta</taxon>
        <taxon>Tracheophyta</taxon>
        <taxon>Spermatophyta</taxon>
        <taxon>Magnoliopsida</taxon>
        <taxon>eudicotyledons</taxon>
        <taxon>Gunneridae</taxon>
        <taxon>Pentapetalae</taxon>
        <taxon>rosids</taxon>
        <taxon>fabids</taxon>
        <taxon>Malpighiales</taxon>
        <taxon>Euphorbiaceae</taxon>
        <taxon>Acalyphoideae</taxon>
        <taxon>Acalypheae</taxon>
        <taxon>Ricinus</taxon>
    </lineage>
</organism>
<evidence type="ECO:0000313" key="2">
    <source>
        <dbReference type="Proteomes" id="UP000008311"/>
    </source>
</evidence>
<dbReference type="AlphaFoldDB" id="B9SU99"/>
<dbReference type="EMBL" id="EQ974144">
    <property type="protein sequence ID" value="EEF32802.1"/>
    <property type="molecule type" value="Genomic_DNA"/>
</dbReference>
<dbReference type="InParanoid" id="B9SU99"/>
<sequence>MDSDGLVVVKALVAELPTHGWVWWSNSHKSIWKLWGGGVATGVVDIAADGNAVNGGVDVTVPPHDRPSPLSPVEPLAIYTITFRCQFFL</sequence>
<proteinExistence type="predicted"/>
<gene>
    <name evidence="1" type="ORF">RCOM_0227930</name>
</gene>